<dbReference type="AlphaFoldDB" id="A0A7V8VBP4"/>
<sequence length="863" mass="93179">MSIEHPSGRASRVMAALVLLVGGLGFLVAGKVQAVITRLTPLAEVLETERYIFVAKVTRVDAGKPAVVFQVVRLLKGEPPFQQLAVNMSGDEEAKKANDTQTILDRLDARRQVVFFASKRGKRYQAMAFVEGSWFSLQGFEDESGKTVRWAFLHGEPYLRRTFAGSSAELIRIIEDGLARRAVPPKPDEKAKPGYGPPASEDKPPQSPADGNSPKPKMSRHYSRGKTLWGVIPSFVLVGPLAIIAAVFPGVFARLAIAWKRWRAFLTVASLNSTLALVHYFLQNYLPQGWWWGLQALTVYLLGITLLGLIWAGIRYRRLANADPSVTAPPSRAEVLSLVGVSVFAGICVALTMGWADLRTAVTPPMREFTCIGLAVVAALLYALYRRGTAWWEGNSGLGTERRLSLSGESVAMGTLAACLLVALVWQSSSVPGQWTVVTESGGGTTVVGPRFIQAEALEAYEQDGDQRLALRGQVLSRVVVDQGRLYFGIMEAGLSGGGRIVCMDSADGKVLWSYDGEDKPLLPVYCTPVVANGVVYCGEGLHEHSGCRLFALDALTGQPRWAQPFRTTSHTEGTPVVSQDMVIFPAGDDGVYAVTAVDGRVRWHVAGGLENGLHVDGAPAVSGGRLYLGSGLYSTAAICLDVATGKQLWRTDLKLRSFAAPLVLDQRVYYGVGTGNLGADTHEYPEEKGQRREEKPSGAVVCLDAASGAEVWRTELPRGVHTALAGDAFHVYAACRDGSIYAIDRHSGEQKWRVSIGGSVTSQPAVAKLGGLPLAVYAVSREGLAVCLHPQTGQVIWQKPLPGFLWDGQETSGVLGGPTIVQELLPQGSRRTIYIGAMTVDPNNPNRRQVAVFRLIDEILDP</sequence>
<dbReference type="RefSeq" id="WP_194536485.1">
    <property type="nucleotide sequence ID" value="NZ_JACEFB010000001.1"/>
</dbReference>
<evidence type="ECO:0000313" key="4">
    <source>
        <dbReference type="EMBL" id="MBA2225088.1"/>
    </source>
</evidence>
<feature type="domain" description="Pyrrolo-quinoline quinone repeat" evidence="3">
    <location>
        <begin position="532"/>
        <end position="631"/>
    </location>
</feature>
<dbReference type="InterPro" id="IPR018391">
    <property type="entry name" value="PQQ_b-propeller_rpt"/>
</dbReference>
<feature type="transmembrane region" description="Helical" evidence="2">
    <location>
        <begin position="335"/>
        <end position="355"/>
    </location>
</feature>
<dbReference type="Proteomes" id="UP000542342">
    <property type="component" value="Unassembled WGS sequence"/>
</dbReference>
<accession>A0A7V8VBP4</accession>
<dbReference type="SMART" id="SM00564">
    <property type="entry name" value="PQQ"/>
    <property type="match status" value="6"/>
</dbReference>
<dbReference type="Pfam" id="PF13360">
    <property type="entry name" value="PQQ_2"/>
    <property type="match status" value="2"/>
</dbReference>
<evidence type="ECO:0000259" key="3">
    <source>
        <dbReference type="Pfam" id="PF13360"/>
    </source>
</evidence>
<feature type="region of interest" description="Disordered" evidence="1">
    <location>
        <begin position="182"/>
        <end position="221"/>
    </location>
</feature>
<keyword evidence="2" id="KW-0472">Membrane</keyword>
<evidence type="ECO:0000256" key="2">
    <source>
        <dbReference type="SAM" id="Phobius"/>
    </source>
</evidence>
<dbReference type="InterPro" id="IPR002372">
    <property type="entry name" value="PQQ_rpt_dom"/>
</dbReference>
<reference evidence="4 5" key="1">
    <citation type="submission" date="2020-07" db="EMBL/GenBank/DDBJ databases">
        <title>Thermogemmata thermophila gen. nov., sp. nov., a novel moderate thermophilic planctomycete from a Kamchatka hot spring.</title>
        <authorList>
            <person name="Elcheninov A.G."/>
            <person name="Podosokorskaya O.A."/>
            <person name="Kovaleva O.L."/>
            <person name="Novikov A."/>
            <person name="Bonch-Osmolovskaya E.A."/>
            <person name="Toshchakov S.V."/>
            <person name="Kublanov I.V."/>
        </authorList>
    </citation>
    <scope>NUCLEOTIDE SEQUENCE [LARGE SCALE GENOMIC DNA]</scope>
    <source>
        <strain evidence="4 5">2918</strain>
    </source>
</reference>
<evidence type="ECO:0000256" key="1">
    <source>
        <dbReference type="SAM" id="MobiDB-lite"/>
    </source>
</evidence>
<dbReference type="EMBL" id="JACEFB010000001">
    <property type="protein sequence ID" value="MBA2225088.1"/>
    <property type="molecule type" value="Genomic_DNA"/>
</dbReference>
<evidence type="ECO:0000313" key="5">
    <source>
        <dbReference type="Proteomes" id="UP000542342"/>
    </source>
</evidence>
<feature type="transmembrane region" description="Helical" evidence="2">
    <location>
        <begin position="228"/>
        <end position="252"/>
    </location>
</feature>
<feature type="transmembrane region" description="Helical" evidence="2">
    <location>
        <begin position="367"/>
        <end position="385"/>
    </location>
</feature>
<dbReference type="PANTHER" id="PTHR34512:SF30">
    <property type="entry name" value="OUTER MEMBRANE PROTEIN ASSEMBLY FACTOR BAMB"/>
    <property type="match status" value="1"/>
</dbReference>
<feature type="domain" description="Pyrrolo-quinoline quinone repeat" evidence="3">
    <location>
        <begin position="698"/>
        <end position="803"/>
    </location>
</feature>
<dbReference type="InterPro" id="IPR011047">
    <property type="entry name" value="Quinoprotein_ADH-like_sf"/>
</dbReference>
<proteinExistence type="predicted"/>
<gene>
    <name evidence="4" type="ORF">H0921_02815</name>
</gene>
<dbReference type="PANTHER" id="PTHR34512">
    <property type="entry name" value="CELL SURFACE PROTEIN"/>
    <property type="match status" value="1"/>
</dbReference>
<keyword evidence="2" id="KW-0812">Transmembrane</keyword>
<dbReference type="Gene3D" id="2.130.10.10">
    <property type="entry name" value="YVTN repeat-like/Quinoprotein amine dehydrogenase"/>
    <property type="match status" value="2"/>
</dbReference>
<feature type="transmembrane region" description="Helical" evidence="2">
    <location>
        <begin position="264"/>
        <end position="282"/>
    </location>
</feature>
<comment type="caution">
    <text evidence="4">The sequence shown here is derived from an EMBL/GenBank/DDBJ whole genome shotgun (WGS) entry which is preliminary data.</text>
</comment>
<name>A0A7V8VBP4_9BACT</name>
<keyword evidence="5" id="KW-1185">Reference proteome</keyword>
<feature type="transmembrane region" description="Helical" evidence="2">
    <location>
        <begin position="406"/>
        <end position="426"/>
    </location>
</feature>
<protein>
    <submittedName>
        <fullName evidence="4">PQQ-binding-like beta-propeller repeat protein</fullName>
    </submittedName>
</protein>
<dbReference type="SUPFAM" id="SSF50998">
    <property type="entry name" value="Quinoprotein alcohol dehydrogenase-like"/>
    <property type="match status" value="2"/>
</dbReference>
<dbReference type="InterPro" id="IPR015943">
    <property type="entry name" value="WD40/YVTN_repeat-like_dom_sf"/>
</dbReference>
<keyword evidence="2" id="KW-1133">Transmembrane helix</keyword>
<feature type="transmembrane region" description="Helical" evidence="2">
    <location>
        <begin position="294"/>
        <end position="314"/>
    </location>
</feature>
<organism evidence="4 5">
    <name type="scientific">Thermogemmata fonticola</name>
    <dbReference type="NCBI Taxonomy" id="2755323"/>
    <lineage>
        <taxon>Bacteria</taxon>
        <taxon>Pseudomonadati</taxon>
        <taxon>Planctomycetota</taxon>
        <taxon>Planctomycetia</taxon>
        <taxon>Gemmatales</taxon>
        <taxon>Gemmataceae</taxon>
        <taxon>Thermogemmata</taxon>
    </lineage>
</organism>